<evidence type="ECO:0000313" key="3">
    <source>
        <dbReference type="WBParaSite" id="PDA_v2.g10304.t1"/>
    </source>
</evidence>
<dbReference type="AlphaFoldDB" id="A0A914NY43"/>
<sequence>MPHSISTDSITTNSITAEQFDKFFESCTKVALTKNIRNVGALTKNIRNVGIVSCKYSSNVYINKITDFIEFNKPNPSIIIVPLFHSGRISLAVFFIGDKKIGYFDSLKQPPIYSLSFAKIAIEKYLNCKFTMENQDFINETINTNPIPELANFHICRIAEELCFYGKNQKNPEFDIILESQRIKKLIQIVTDKNWKGEWIAPLSTNNLQRIELINQTSGSENVRDEIAALASVVGAFDSDRNSISDNNHVNQGNINIPQRRSQSKDIEKPGTKDILQFIDKIPKVS</sequence>
<protein>
    <submittedName>
        <fullName evidence="3">Uncharacterized protein</fullName>
    </submittedName>
</protein>
<accession>A0A914NY43</accession>
<name>A0A914NY43_9BILA</name>
<evidence type="ECO:0000256" key="1">
    <source>
        <dbReference type="SAM" id="MobiDB-lite"/>
    </source>
</evidence>
<dbReference type="Proteomes" id="UP000887578">
    <property type="component" value="Unplaced"/>
</dbReference>
<dbReference type="WBParaSite" id="PDA_v2.g10304.t1">
    <property type="protein sequence ID" value="PDA_v2.g10304.t1"/>
    <property type="gene ID" value="PDA_v2.g10304"/>
</dbReference>
<proteinExistence type="predicted"/>
<feature type="compositionally biased region" description="Polar residues" evidence="1">
    <location>
        <begin position="245"/>
        <end position="261"/>
    </location>
</feature>
<feature type="region of interest" description="Disordered" evidence="1">
    <location>
        <begin position="245"/>
        <end position="270"/>
    </location>
</feature>
<evidence type="ECO:0000313" key="2">
    <source>
        <dbReference type="Proteomes" id="UP000887578"/>
    </source>
</evidence>
<reference evidence="3" key="1">
    <citation type="submission" date="2022-11" db="UniProtKB">
        <authorList>
            <consortium name="WormBaseParasite"/>
        </authorList>
    </citation>
    <scope>IDENTIFICATION</scope>
</reference>
<organism evidence="2 3">
    <name type="scientific">Panagrolaimus davidi</name>
    <dbReference type="NCBI Taxonomy" id="227884"/>
    <lineage>
        <taxon>Eukaryota</taxon>
        <taxon>Metazoa</taxon>
        <taxon>Ecdysozoa</taxon>
        <taxon>Nematoda</taxon>
        <taxon>Chromadorea</taxon>
        <taxon>Rhabditida</taxon>
        <taxon>Tylenchina</taxon>
        <taxon>Panagrolaimomorpha</taxon>
        <taxon>Panagrolaimoidea</taxon>
        <taxon>Panagrolaimidae</taxon>
        <taxon>Panagrolaimus</taxon>
    </lineage>
</organism>
<keyword evidence="2" id="KW-1185">Reference proteome</keyword>